<evidence type="ECO:0000256" key="7">
    <source>
        <dbReference type="SAM" id="Phobius"/>
    </source>
</evidence>
<dbReference type="Proteomes" id="UP001153714">
    <property type="component" value="Chromosome 20"/>
</dbReference>
<feature type="transmembrane region" description="Helical" evidence="7">
    <location>
        <begin position="107"/>
        <end position="132"/>
    </location>
</feature>
<dbReference type="Gene3D" id="2.60.40.10">
    <property type="entry name" value="Immunoglobulins"/>
    <property type="match status" value="1"/>
</dbReference>
<evidence type="ECO:0000256" key="6">
    <source>
        <dbReference type="SAM" id="MobiDB-lite"/>
    </source>
</evidence>
<keyword evidence="5" id="KW-0393">Immunoglobulin domain</keyword>
<dbReference type="InterPro" id="IPR051275">
    <property type="entry name" value="Cell_adhesion_signaling"/>
</dbReference>
<dbReference type="InterPro" id="IPR036179">
    <property type="entry name" value="Ig-like_dom_sf"/>
</dbReference>
<comment type="subcellular location">
    <subcellularLocation>
        <location evidence="1">Membrane</location>
        <topology evidence="1">Single-pass type I membrane protein</topology>
    </subcellularLocation>
</comment>
<name>A0A9N9R5K1_9NEOP</name>
<keyword evidence="7" id="KW-1133">Transmembrane helix</keyword>
<dbReference type="SUPFAM" id="SSF48726">
    <property type="entry name" value="Immunoglobulin"/>
    <property type="match status" value="1"/>
</dbReference>
<dbReference type="Pfam" id="PF13927">
    <property type="entry name" value="Ig_3"/>
    <property type="match status" value="1"/>
</dbReference>
<feature type="domain" description="Ig-like" evidence="8">
    <location>
        <begin position="5"/>
        <end position="100"/>
    </location>
</feature>
<dbReference type="GO" id="GO:0005886">
    <property type="term" value="C:plasma membrane"/>
    <property type="evidence" value="ECO:0007669"/>
    <property type="project" value="TreeGrafter"/>
</dbReference>
<feature type="compositionally biased region" description="Low complexity" evidence="6">
    <location>
        <begin position="375"/>
        <end position="402"/>
    </location>
</feature>
<evidence type="ECO:0000256" key="2">
    <source>
        <dbReference type="ARBA" id="ARBA00023136"/>
    </source>
</evidence>
<keyword evidence="2 7" id="KW-0472">Membrane</keyword>
<evidence type="ECO:0000256" key="1">
    <source>
        <dbReference type="ARBA" id="ARBA00004479"/>
    </source>
</evidence>
<dbReference type="PANTHER" id="PTHR11640:SF31">
    <property type="entry name" value="IRREGULAR CHIASM C-ROUGHEST PROTEIN-RELATED"/>
    <property type="match status" value="1"/>
</dbReference>
<feature type="region of interest" description="Disordered" evidence="6">
    <location>
        <begin position="375"/>
        <end position="411"/>
    </location>
</feature>
<reference evidence="9" key="1">
    <citation type="submission" date="2021-12" db="EMBL/GenBank/DDBJ databases">
        <authorList>
            <person name="King R."/>
        </authorList>
    </citation>
    <scope>NUCLEOTIDE SEQUENCE</scope>
</reference>
<gene>
    <name evidence="9" type="ORF">DIATSA_LOCUS7650</name>
</gene>
<dbReference type="EMBL" id="OU893351">
    <property type="protein sequence ID" value="CAG9789958.1"/>
    <property type="molecule type" value="Genomic_DNA"/>
</dbReference>
<dbReference type="GO" id="GO:0005911">
    <property type="term" value="C:cell-cell junction"/>
    <property type="evidence" value="ECO:0007669"/>
    <property type="project" value="TreeGrafter"/>
</dbReference>
<dbReference type="GO" id="GO:0050839">
    <property type="term" value="F:cell adhesion molecule binding"/>
    <property type="evidence" value="ECO:0007669"/>
    <property type="project" value="TreeGrafter"/>
</dbReference>
<dbReference type="InterPro" id="IPR013783">
    <property type="entry name" value="Ig-like_fold"/>
</dbReference>
<dbReference type="PANTHER" id="PTHR11640">
    <property type="entry name" value="NEPHRIN"/>
    <property type="match status" value="1"/>
</dbReference>
<keyword evidence="7" id="KW-0812">Transmembrane</keyword>
<accession>A0A9N9R5K1</accession>
<dbReference type="OrthoDB" id="6413693at2759"/>
<sequence length="445" mass="48349">MPGPPKIISNNTQYGTEGDSVRVECVSFSVPKPDFIMWSFEGREINTFPNQEYVFLEKTLADHMTKSTLVIRKSEARHFGSYNCTVINSYGMETIEIILVADKTNSLIFIVSGLSSAAILVLVVMLVVMLCYRRAKCGDIKKPDVTDISKTCVDQFKDTDGHSNISDLKLELRQVEESCDMISWNILMIPFKDISNGGSEADLHPTLHLTSNLGLPLAGPVSMPEGYENELMKQYQRYSGDFNQAINSLQLKAQGQSNGYIPYVDYSRDYAPPLPSNDSLTGSLTRSTEGSYPIQYGSLHRQSSCGRLPGVGPDVIPMANSGVMFTGGVDVRYAATYGNPYLRGSASAAYAQQVTNQKAPPPYYAVRNSNMHLAVNSSSSPSSSSSSRPVTSPLASSSSNTSGAQPQVPKLSMQSSGSLYVMSPSSQGTLQATQIISKGEIIRLV</sequence>
<evidence type="ECO:0000256" key="4">
    <source>
        <dbReference type="ARBA" id="ARBA00023180"/>
    </source>
</evidence>
<dbReference type="AlphaFoldDB" id="A0A9N9R5K1"/>
<protein>
    <recommendedName>
        <fullName evidence="8">Ig-like domain-containing protein</fullName>
    </recommendedName>
</protein>
<dbReference type="GO" id="GO:0098609">
    <property type="term" value="P:cell-cell adhesion"/>
    <property type="evidence" value="ECO:0007669"/>
    <property type="project" value="TreeGrafter"/>
</dbReference>
<evidence type="ECO:0000259" key="8">
    <source>
        <dbReference type="PROSITE" id="PS50835"/>
    </source>
</evidence>
<evidence type="ECO:0000256" key="5">
    <source>
        <dbReference type="ARBA" id="ARBA00023319"/>
    </source>
</evidence>
<keyword evidence="3" id="KW-1015">Disulfide bond</keyword>
<proteinExistence type="predicted"/>
<evidence type="ECO:0000313" key="9">
    <source>
        <dbReference type="EMBL" id="CAG9789958.1"/>
    </source>
</evidence>
<evidence type="ECO:0000256" key="3">
    <source>
        <dbReference type="ARBA" id="ARBA00023157"/>
    </source>
</evidence>
<evidence type="ECO:0000313" key="10">
    <source>
        <dbReference type="Proteomes" id="UP001153714"/>
    </source>
</evidence>
<reference evidence="9" key="2">
    <citation type="submission" date="2022-10" db="EMBL/GenBank/DDBJ databases">
        <authorList>
            <consortium name="ENA_rothamsted_submissions"/>
            <consortium name="culmorum"/>
            <person name="King R."/>
        </authorList>
    </citation>
    <scope>NUCLEOTIDE SEQUENCE</scope>
</reference>
<keyword evidence="4" id="KW-0325">Glycoprotein</keyword>
<dbReference type="InterPro" id="IPR007110">
    <property type="entry name" value="Ig-like_dom"/>
</dbReference>
<keyword evidence="10" id="KW-1185">Reference proteome</keyword>
<dbReference type="PROSITE" id="PS50835">
    <property type="entry name" value="IG_LIKE"/>
    <property type="match status" value="1"/>
</dbReference>
<organism evidence="9 10">
    <name type="scientific">Diatraea saccharalis</name>
    <name type="common">sugarcane borer</name>
    <dbReference type="NCBI Taxonomy" id="40085"/>
    <lineage>
        <taxon>Eukaryota</taxon>
        <taxon>Metazoa</taxon>
        <taxon>Ecdysozoa</taxon>
        <taxon>Arthropoda</taxon>
        <taxon>Hexapoda</taxon>
        <taxon>Insecta</taxon>
        <taxon>Pterygota</taxon>
        <taxon>Neoptera</taxon>
        <taxon>Endopterygota</taxon>
        <taxon>Lepidoptera</taxon>
        <taxon>Glossata</taxon>
        <taxon>Ditrysia</taxon>
        <taxon>Pyraloidea</taxon>
        <taxon>Crambidae</taxon>
        <taxon>Crambinae</taxon>
        <taxon>Diatraea</taxon>
    </lineage>
</organism>